<name>A0ABW2CDR4_9ACTN</name>
<dbReference type="Pfam" id="PF13416">
    <property type="entry name" value="SBP_bac_8"/>
    <property type="match status" value="1"/>
</dbReference>
<dbReference type="RefSeq" id="WP_241682801.1">
    <property type="nucleotide sequence ID" value="NZ_JBHSXE010000001.1"/>
</dbReference>
<evidence type="ECO:0000256" key="1">
    <source>
        <dbReference type="SAM" id="SignalP"/>
    </source>
</evidence>
<dbReference type="Proteomes" id="UP001596380">
    <property type="component" value="Unassembled WGS sequence"/>
</dbReference>
<dbReference type="SUPFAM" id="SSF53850">
    <property type="entry name" value="Periplasmic binding protein-like II"/>
    <property type="match status" value="1"/>
</dbReference>
<evidence type="ECO:0000313" key="3">
    <source>
        <dbReference type="Proteomes" id="UP001596380"/>
    </source>
</evidence>
<accession>A0ABW2CDR4</accession>
<dbReference type="Gene3D" id="3.40.190.10">
    <property type="entry name" value="Periplasmic binding protein-like II"/>
    <property type="match status" value="2"/>
</dbReference>
<feature type="signal peptide" evidence="1">
    <location>
        <begin position="1"/>
        <end position="22"/>
    </location>
</feature>
<dbReference type="PANTHER" id="PTHR43649:SF14">
    <property type="entry name" value="BLR3389 PROTEIN"/>
    <property type="match status" value="1"/>
</dbReference>
<evidence type="ECO:0000313" key="2">
    <source>
        <dbReference type="EMBL" id="MFC6878600.1"/>
    </source>
</evidence>
<organism evidence="2 3">
    <name type="scientific">Actinomadura yumaensis</name>
    <dbReference type="NCBI Taxonomy" id="111807"/>
    <lineage>
        <taxon>Bacteria</taxon>
        <taxon>Bacillati</taxon>
        <taxon>Actinomycetota</taxon>
        <taxon>Actinomycetes</taxon>
        <taxon>Streptosporangiales</taxon>
        <taxon>Thermomonosporaceae</taxon>
        <taxon>Actinomadura</taxon>
    </lineage>
</organism>
<dbReference type="InterPro" id="IPR050490">
    <property type="entry name" value="Bact_solute-bd_prot1"/>
</dbReference>
<dbReference type="InterPro" id="IPR006059">
    <property type="entry name" value="SBP"/>
</dbReference>
<protein>
    <submittedName>
        <fullName evidence="2">ABC transporter substrate-binding protein</fullName>
    </submittedName>
</protein>
<dbReference type="PROSITE" id="PS51257">
    <property type="entry name" value="PROKAR_LIPOPROTEIN"/>
    <property type="match status" value="1"/>
</dbReference>
<keyword evidence="1" id="KW-0732">Signal</keyword>
<dbReference type="EMBL" id="JBHSXS010000001">
    <property type="protein sequence ID" value="MFC6878600.1"/>
    <property type="molecule type" value="Genomic_DNA"/>
</dbReference>
<dbReference type="PANTHER" id="PTHR43649">
    <property type="entry name" value="ARABINOSE-BINDING PROTEIN-RELATED"/>
    <property type="match status" value="1"/>
</dbReference>
<gene>
    <name evidence="2" type="ORF">ACFQKB_02350</name>
</gene>
<keyword evidence="3" id="KW-1185">Reference proteome</keyword>
<proteinExistence type="predicted"/>
<comment type="caution">
    <text evidence="2">The sequence shown here is derived from an EMBL/GenBank/DDBJ whole genome shotgun (WGS) entry which is preliminary data.</text>
</comment>
<feature type="chain" id="PRO_5046046625" evidence="1">
    <location>
        <begin position="23"/>
        <end position="425"/>
    </location>
</feature>
<reference evidence="3" key="1">
    <citation type="journal article" date="2019" name="Int. J. Syst. Evol. Microbiol.">
        <title>The Global Catalogue of Microorganisms (GCM) 10K type strain sequencing project: providing services to taxonomists for standard genome sequencing and annotation.</title>
        <authorList>
            <consortium name="The Broad Institute Genomics Platform"/>
            <consortium name="The Broad Institute Genome Sequencing Center for Infectious Disease"/>
            <person name="Wu L."/>
            <person name="Ma J."/>
        </authorList>
    </citation>
    <scope>NUCLEOTIDE SEQUENCE [LARGE SCALE GENOMIC DNA]</scope>
    <source>
        <strain evidence="3">JCM 3369</strain>
    </source>
</reference>
<sequence>MMSSKRLRVTALTMGALLVATGCGSGSDGSGGKKSELKLYNDKGAWTPFFEQMGALSKQQNGLGVKPVGYTDEPTYTAFIKTSFRTKVKPDLFTWTTGGRLEEIVKQNQVADTSDIWRAGVQSGDLSAALQKYYTVKGKQYCVPLNTAYWGMFYNKKIFDRYKLKPPTTWAELMKAAETLKSKGQVPFHHSSPTSLFSFVWFEQLLAGTDPDLYERLSNGQASYTDPGVVKVMEQWKSMIEGGYFSNPGDKNDPADHFKSGKAAMALMGTWFNTSMTQRGLKQGKDYGFFMMPNVAPSLPKRSLVFESGPLCSLRKAPDGEASTKFLKWWVTPPAQEKWANTRGDVSGNPKVKVADPALDKITKEAGGAGNRLVLRYFEAAPPPVLTEALSGFDGFLGKPGTYLDVLKKIQKVNEEYWKTHEDGS</sequence>